<dbReference type="AlphaFoldDB" id="A0A2A5R0I4"/>
<dbReference type="EMBL" id="NXNI01000001">
    <property type="protein sequence ID" value="PCR92605.1"/>
    <property type="molecule type" value="Genomic_DNA"/>
</dbReference>
<protein>
    <submittedName>
        <fullName evidence="1">Uncharacterized protein</fullName>
    </submittedName>
</protein>
<comment type="caution">
    <text evidence="1">The sequence shown here is derived from an EMBL/GenBank/DDBJ whole genome shotgun (WGS) entry which is preliminary data.</text>
</comment>
<evidence type="ECO:0000313" key="2">
    <source>
        <dbReference type="Proteomes" id="UP000219689"/>
    </source>
</evidence>
<sequence length="284" mass="30474">MPPGCNIPFMNRRPLLQALATGGALLSAGCTESLPLTGTRLETDDVFGEYWYEETDLLVQFRDDVDVEQAILVDSSTDEEFDRVEGPVGTVRFPVLFPNRLETALSSYPGLRVRAETPDGTAHLSVWEVIHGVTSAVEPLPDGRARFTLENQGDAPLLARFVAIYGDVPNPTVDPQADSFDPSTFDPGPGIIGIEENRPLSPSRTDLVVPPGETKPFETTYAPFAFPDGVDAADCAGDERTGRIAVVPGSGGSMAYDFTYRLEGEPANVEGRAAACPDPVVDSN</sequence>
<proteinExistence type="predicted"/>
<keyword evidence="2" id="KW-1185">Reference proteome</keyword>
<gene>
    <name evidence="1" type="ORF">CP557_04300</name>
</gene>
<organism evidence="1 2">
    <name type="scientific">Natrinema ejinorense</name>
    <dbReference type="NCBI Taxonomy" id="373386"/>
    <lineage>
        <taxon>Archaea</taxon>
        <taxon>Methanobacteriati</taxon>
        <taxon>Methanobacteriota</taxon>
        <taxon>Stenosarchaea group</taxon>
        <taxon>Halobacteria</taxon>
        <taxon>Halobacteriales</taxon>
        <taxon>Natrialbaceae</taxon>
        <taxon>Natrinema</taxon>
    </lineage>
</organism>
<name>A0A2A5R0I4_9EURY</name>
<accession>A0A2A5R0I4</accession>
<evidence type="ECO:0000313" key="1">
    <source>
        <dbReference type="EMBL" id="PCR92605.1"/>
    </source>
</evidence>
<reference evidence="1 2" key="1">
    <citation type="submission" date="2017-09" db="EMBL/GenBank/DDBJ databases">
        <title>Genome sequences of Natrinema ejinorence JCM 13890T.</title>
        <authorList>
            <person name="Roh S.W."/>
            <person name="Kim Y.B."/>
            <person name="Kim J.Y."/>
        </authorList>
    </citation>
    <scope>NUCLEOTIDE SEQUENCE [LARGE SCALE GENOMIC DNA]</scope>
    <source>
        <strain evidence="1 2">JCM 13890</strain>
    </source>
</reference>
<dbReference type="Proteomes" id="UP000219689">
    <property type="component" value="Unassembled WGS sequence"/>
</dbReference>